<keyword evidence="4 7" id="KW-0812">Transmembrane</keyword>
<dbReference type="InterPro" id="IPR036942">
    <property type="entry name" value="Beta-barrel_TonB_sf"/>
</dbReference>
<evidence type="ECO:0000313" key="9">
    <source>
        <dbReference type="EMBL" id="GGF16316.1"/>
    </source>
</evidence>
<dbReference type="Proteomes" id="UP000647339">
    <property type="component" value="Unassembled WGS sequence"/>
</dbReference>
<dbReference type="EMBL" id="BMIU01000001">
    <property type="protein sequence ID" value="GGF16316.1"/>
    <property type="molecule type" value="Genomic_DNA"/>
</dbReference>
<dbReference type="PROSITE" id="PS52016">
    <property type="entry name" value="TONB_DEPENDENT_REC_3"/>
    <property type="match status" value="1"/>
</dbReference>
<dbReference type="Gene3D" id="2.40.170.20">
    <property type="entry name" value="TonB-dependent receptor, beta-barrel domain"/>
    <property type="match status" value="1"/>
</dbReference>
<dbReference type="InterPro" id="IPR012910">
    <property type="entry name" value="Plug_dom"/>
</dbReference>
<proteinExistence type="inferred from homology"/>
<dbReference type="InterPro" id="IPR023996">
    <property type="entry name" value="TonB-dep_OMP_SusC/RagA"/>
</dbReference>
<reference evidence="10" key="1">
    <citation type="journal article" date="2019" name="Int. J. Syst. Evol. Microbiol.">
        <title>The Global Catalogue of Microorganisms (GCM) 10K type strain sequencing project: providing services to taxonomists for standard genome sequencing and annotation.</title>
        <authorList>
            <consortium name="The Broad Institute Genomics Platform"/>
            <consortium name="The Broad Institute Genome Sequencing Center for Infectious Disease"/>
            <person name="Wu L."/>
            <person name="Ma J."/>
        </authorList>
    </citation>
    <scope>NUCLEOTIDE SEQUENCE [LARGE SCALE GENOMIC DNA]</scope>
    <source>
        <strain evidence="10">CGMCC 1.15407</strain>
    </source>
</reference>
<sequence>MAQNVPRKPLPKWLVELTFQPMRWGLVFLLGIGLSLTSFAQEVVTGTVIASDEGEPVPGASVLLKGTTTGTTTDFDGNYSISVPDGEAVLVFSFIGYEKQEVSVGNRSTIDIELVSSLTDLESVVVVGYGTMKKSDVTGAIAGVDSDLITERGTTSPVQSLQGSVAGVQVSNSTGRLGDGFNMTIRGNNSLEGSEPLYVVDGVISNNIDFLNPNDIAKIEVLKDASSAAIYGSRAAGGVVIVETKGGTDIPDATTFSFDTFYGVKTPARLPEMMSLEQWRDYHMSAYLGTTDNGVHSNGENMTPQEYEDVVLGSNNPVLAERFNNLDGFDWYDAVLRNGMQTNNHLTISHRSGASTYNIGVGYQKETGTLEQESLDKYTFNMNINQHINDKFMAGANMALSHGTNQRGSGNAMQEAFRLNPFLSPYAIDENGDEIVGELFPQPGKLTYPNGDWAANKTSTYNPLLEIANSSDETRSLRGVGNAYLQYDPLEWLSLKSTFSVGFNNNRRGRSWGAQTNTGISTKNLPSSEVNYYNNMNTTWDNQLNINKSVNNHTFNFLALQSIFVDRTETAFMSSTQQPFETEFYNVGSGLQETFDLGNGFSKSQLASFALRLNYSYLDKYLVTVSNRWDGSSLLSEGNKWQAFPSVALGWRLNKEDFLANSSTVSDLKLRAGYGTVGNNNVAPYRTVNALTDQTYYDFDGVAANGWAQNTLANKLLTWEKTEEINVGVDFGFLMNRITGSVDYYNRLSDNLLVTQQLPLEMGFSDIASNAASVRNKGVEVMLNTINVENSLVTWSTTFTFTKNTNSIESLYGQSEVDDVGNGWFIGESIDAHYNYIYDGVWQAGEDAAAYNQTEGQAKARDVNNDGAINPNDDRVILGSSNPSWTGGIISNLQVGNFDMNFSVATQQGVLAYSDFHSNFTNVTDRGRQKLAIPNWYVPENPVGIPARVTNEYPQPRNEGAHWGSGMAYYKDASFVKVNNIGVGYTLPETLLSRANLKKVRVYVNVLNPFTFTDYDGWDPEWAQASLGIGRVSTITTQFGLSVKF</sequence>
<dbReference type="InterPro" id="IPR039426">
    <property type="entry name" value="TonB-dep_rcpt-like"/>
</dbReference>
<comment type="similarity">
    <text evidence="7">Belongs to the TonB-dependent receptor family.</text>
</comment>
<evidence type="ECO:0000256" key="6">
    <source>
        <dbReference type="ARBA" id="ARBA00023237"/>
    </source>
</evidence>
<dbReference type="InterPro" id="IPR037066">
    <property type="entry name" value="Plug_dom_sf"/>
</dbReference>
<keyword evidence="5 7" id="KW-0472">Membrane</keyword>
<keyword evidence="10" id="KW-1185">Reference proteome</keyword>
<evidence type="ECO:0000256" key="2">
    <source>
        <dbReference type="ARBA" id="ARBA00022448"/>
    </source>
</evidence>
<feature type="domain" description="TonB-dependent receptor plug" evidence="8">
    <location>
        <begin position="134"/>
        <end position="239"/>
    </location>
</feature>
<protein>
    <submittedName>
        <fullName evidence="9">SusC/RagA family TonB-linked outer membrane protein</fullName>
    </submittedName>
</protein>
<dbReference type="Gene3D" id="2.60.40.1120">
    <property type="entry name" value="Carboxypeptidase-like, regulatory domain"/>
    <property type="match status" value="1"/>
</dbReference>
<dbReference type="Gene3D" id="2.170.130.10">
    <property type="entry name" value="TonB-dependent receptor, plug domain"/>
    <property type="match status" value="1"/>
</dbReference>
<dbReference type="InterPro" id="IPR023997">
    <property type="entry name" value="TonB-dep_OMP_SusC/RagA_CS"/>
</dbReference>
<dbReference type="Pfam" id="PF13715">
    <property type="entry name" value="CarbopepD_reg_2"/>
    <property type="match status" value="1"/>
</dbReference>
<dbReference type="SUPFAM" id="SSF56935">
    <property type="entry name" value="Porins"/>
    <property type="match status" value="1"/>
</dbReference>
<keyword evidence="6 7" id="KW-0998">Cell outer membrane</keyword>
<dbReference type="RefSeq" id="WP_137402720.1">
    <property type="nucleotide sequence ID" value="NZ_BMIU01000001.1"/>
</dbReference>
<evidence type="ECO:0000313" key="10">
    <source>
        <dbReference type="Proteomes" id="UP000647339"/>
    </source>
</evidence>
<dbReference type="InterPro" id="IPR008969">
    <property type="entry name" value="CarboxyPept-like_regulatory"/>
</dbReference>
<keyword evidence="2 7" id="KW-0813">Transport</keyword>
<evidence type="ECO:0000259" key="8">
    <source>
        <dbReference type="Pfam" id="PF07715"/>
    </source>
</evidence>
<gene>
    <name evidence="9" type="ORF">GCM10011339_00250</name>
</gene>
<comment type="caution">
    <text evidence="9">The sequence shown here is derived from an EMBL/GenBank/DDBJ whole genome shotgun (WGS) entry which is preliminary data.</text>
</comment>
<comment type="subcellular location">
    <subcellularLocation>
        <location evidence="1 7">Cell outer membrane</location>
        <topology evidence="1 7">Multi-pass membrane protein</topology>
    </subcellularLocation>
</comment>
<evidence type="ECO:0000256" key="5">
    <source>
        <dbReference type="ARBA" id="ARBA00023136"/>
    </source>
</evidence>
<dbReference type="Pfam" id="PF07715">
    <property type="entry name" value="Plug"/>
    <property type="match status" value="1"/>
</dbReference>
<dbReference type="NCBIfam" id="TIGR04056">
    <property type="entry name" value="OMP_RagA_SusC"/>
    <property type="match status" value="1"/>
</dbReference>
<name>A0ABQ1UH74_9BACT</name>
<organism evidence="9 10">
    <name type="scientific">Echinicola rosea</name>
    <dbReference type="NCBI Taxonomy" id="1807691"/>
    <lineage>
        <taxon>Bacteria</taxon>
        <taxon>Pseudomonadati</taxon>
        <taxon>Bacteroidota</taxon>
        <taxon>Cytophagia</taxon>
        <taxon>Cytophagales</taxon>
        <taxon>Cyclobacteriaceae</taxon>
        <taxon>Echinicola</taxon>
    </lineage>
</organism>
<evidence type="ECO:0000256" key="3">
    <source>
        <dbReference type="ARBA" id="ARBA00022452"/>
    </source>
</evidence>
<accession>A0ABQ1UH74</accession>
<evidence type="ECO:0000256" key="1">
    <source>
        <dbReference type="ARBA" id="ARBA00004571"/>
    </source>
</evidence>
<dbReference type="NCBIfam" id="TIGR04057">
    <property type="entry name" value="SusC_RagA_signa"/>
    <property type="match status" value="1"/>
</dbReference>
<keyword evidence="3 7" id="KW-1134">Transmembrane beta strand</keyword>
<evidence type="ECO:0000256" key="7">
    <source>
        <dbReference type="PROSITE-ProRule" id="PRU01360"/>
    </source>
</evidence>
<dbReference type="SUPFAM" id="SSF49464">
    <property type="entry name" value="Carboxypeptidase regulatory domain-like"/>
    <property type="match status" value="1"/>
</dbReference>
<evidence type="ECO:0000256" key="4">
    <source>
        <dbReference type="ARBA" id="ARBA00022692"/>
    </source>
</evidence>